<dbReference type="Proteomes" id="UP000525652">
    <property type="component" value="Unassembled WGS sequence"/>
</dbReference>
<reference evidence="1 2" key="1">
    <citation type="submission" date="2020-07" db="EMBL/GenBank/DDBJ databases">
        <authorList>
            <person name="Feng X."/>
        </authorList>
    </citation>
    <scope>NUCLEOTIDE SEQUENCE [LARGE SCALE GENOMIC DNA]</scope>
    <source>
        <strain evidence="1 2">JCM14086</strain>
    </source>
</reference>
<sequence length="260" mass="29216">MEIAQKYIVAKNEYSREPIDTRIDLNAVNLTDTYIYNGIGNAYLVEETPPVELGFNLVEFTRRWVTNPKDRTEYSSFSYVFPGREDDTDFFSYFISPANQSFEFRTANGNVVRISGSFDQIDEGTRIKVYVSNSNIDYYYRTTVLAKTASYIDIPLSVNSTISKIVGEAPLIAPRSSTVGARVFLQYFNTLDPSTIPIQGVFTVVDGASGTVTEILTNTSTPTIAEYEALENICVSPTVIKPYRGWHNLWEASTTYVTPE</sequence>
<keyword evidence="2" id="KW-1185">Reference proteome</keyword>
<dbReference type="EMBL" id="JACHVA010000082">
    <property type="protein sequence ID" value="MBC2602086.1"/>
    <property type="molecule type" value="Genomic_DNA"/>
</dbReference>
<comment type="caution">
    <text evidence="1">The sequence shown here is derived from an EMBL/GenBank/DDBJ whole genome shotgun (WGS) entry which is preliminary data.</text>
</comment>
<proteinExistence type="predicted"/>
<evidence type="ECO:0000313" key="2">
    <source>
        <dbReference type="Proteomes" id="UP000525652"/>
    </source>
</evidence>
<gene>
    <name evidence="1" type="ORF">H5P30_09890</name>
</gene>
<dbReference type="AlphaFoldDB" id="A0A7X1AY22"/>
<evidence type="ECO:0000313" key="1">
    <source>
        <dbReference type="EMBL" id="MBC2602086.1"/>
    </source>
</evidence>
<protein>
    <submittedName>
        <fullName evidence="1">Uncharacterized protein</fullName>
    </submittedName>
</protein>
<name>A0A7X1AY22_9BACT</name>
<accession>A0A7X1AY22</accession>
<organism evidence="1 2">
    <name type="scientific">Puniceicoccus vermicola</name>
    <dbReference type="NCBI Taxonomy" id="388746"/>
    <lineage>
        <taxon>Bacteria</taxon>
        <taxon>Pseudomonadati</taxon>
        <taxon>Verrucomicrobiota</taxon>
        <taxon>Opitutia</taxon>
        <taxon>Puniceicoccales</taxon>
        <taxon>Puniceicoccaceae</taxon>
        <taxon>Puniceicoccus</taxon>
    </lineage>
</organism>
<dbReference type="RefSeq" id="WP_185692786.1">
    <property type="nucleotide sequence ID" value="NZ_JACHVA010000082.1"/>
</dbReference>